<evidence type="ECO:0000256" key="1">
    <source>
        <dbReference type="ARBA" id="ARBA00004141"/>
    </source>
</evidence>
<evidence type="ECO:0000256" key="4">
    <source>
        <dbReference type="ARBA" id="ARBA00022989"/>
    </source>
</evidence>
<dbReference type="PANTHER" id="PTHR16950:SF25">
    <property type="entry name" value="ZINC TRANSPORTER SLC39A7"/>
    <property type="match status" value="1"/>
</dbReference>
<dbReference type="AlphaFoldDB" id="A0A1V9XLP9"/>
<comment type="caution">
    <text evidence="9">The sequence shown here is derived from an EMBL/GenBank/DDBJ whole genome shotgun (WGS) entry which is preliminary data.</text>
</comment>
<dbReference type="FunCoup" id="A0A1V9XLP9">
    <property type="interactions" value="457"/>
</dbReference>
<name>A0A1V9XLP9_9ACAR</name>
<gene>
    <name evidence="9" type="ORF">BIW11_03423</name>
</gene>
<evidence type="ECO:0000256" key="8">
    <source>
        <dbReference type="SAM" id="Phobius"/>
    </source>
</evidence>
<dbReference type="InParanoid" id="A0A1V9XLP9"/>
<comment type="similarity">
    <text evidence="6">Belongs to the ZIP transporter (TC 2.A.5) family. KE4/Catsup subfamily.</text>
</comment>
<keyword evidence="5 8" id="KW-0472">Membrane</keyword>
<dbReference type="STRING" id="418985.A0A1V9XLP9"/>
<dbReference type="InterPro" id="IPR003689">
    <property type="entry name" value="ZIP"/>
</dbReference>
<evidence type="ECO:0000256" key="2">
    <source>
        <dbReference type="ARBA" id="ARBA00022448"/>
    </source>
</evidence>
<dbReference type="PANTHER" id="PTHR16950">
    <property type="entry name" value="ZINC TRANSPORTER SLC39A7 HISTIDINE-RICH MEMBRANE PROTEIN KE4"/>
    <property type="match status" value="1"/>
</dbReference>
<dbReference type="Proteomes" id="UP000192247">
    <property type="component" value="Unassembled WGS sequence"/>
</dbReference>
<dbReference type="GO" id="GO:0005385">
    <property type="term" value="F:zinc ion transmembrane transporter activity"/>
    <property type="evidence" value="ECO:0007669"/>
    <property type="project" value="TreeGrafter"/>
</dbReference>
<organism evidence="9 10">
    <name type="scientific">Tropilaelaps mercedesae</name>
    <dbReference type="NCBI Taxonomy" id="418985"/>
    <lineage>
        <taxon>Eukaryota</taxon>
        <taxon>Metazoa</taxon>
        <taxon>Ecdysozoa</taxon>
        <taxon>Arthropoda</taxon>
        <taxon>Chelicerata</taxon>
        <taxon>Arachnida</taxon>
        <taxon>Acari</taxon>
        <taxon>Parasitiformes</taxon>
        <taxon>Mesostigmata</taxon>
        <taxon>Gamasina</taxon>
        <taxon>Dermanyssoidea</taxon>
        <taxon>Laelapidae</taxon>
        <taxon>Tropilaelaps</taxon>
    </lineage>
</organism>
<dbReference type="EMBL" id="MNPL01008007">
    <property type="protein sequence ID" value="OQR74419.1"/>
    <property type="molecule type" value="Genomic_DNA"/>
</dbReference>
<dbReference type="Pfam" id="PF02535">
    <property type="entry name" value="Zip"/>
    <property type="match status" value="1"/>
</dbReference>
<comment type="subcellular location">
    <subcellularLocation>
        <location evidence="1">Membrane</location>
        <topology evidence="1">Multi-pass membrane protein</topology>
    </subcellularLocation>
</comment>
<evidence type="ECO:0000256" key="3">
    <source>
        <dbReference type="ARBA" id="ARBA00022692"/>
    </source>
</evidence>
<proteinExistence type="inferred from homology"/>
<dbReference type="GO" id="GO:0006882">
    <property type="term" value="P:intracellular zinc ion homeostasis"/>
    <property type="evidence" value="ECO:0007669"/>
    <property type="project" value="TreeGrafter"/>
</dbReference>
<feature type="region of interest" description="Disordered" evidence="7">
    <location>
        <begin position="89"/>
        <end position="112"/>
    </location>
</feature>
<feature type="transmembrane region" description="Helical" evidence="8">
    <location>
        <begin position="119"/>
        <end position="138"/>
    </location>
</feature>
<evidence type="ECO:0000313" key="10">
    <source>
        <dbReference type="Proteomes" id="UP000192247"/>
    </source>
</evidence>
<evidence type="ECO:0000313" key="9">
    <source>
        <dbReference type="EMBL" id="OQR74419.1"/>
    </source>
</evidence>
<sequence>MHGHDHYDSENQQRTSVYQESETSLAITALWTQALSAALLVSVAPFLILLFIPISGRTGHEDFLKTLLSFASGGLLGDAFLHLIPHAMSPHDHRRQSNPDGSHHQHAFSGEHGHHHDNSVGFCVLMGILVFLMVEKFVRMVKGNHSHESHGHLSETSSSVPAENPDVEKTKALKELKESQVLKKKLRRVTAAEGDKMMQEEDKDFGLRKPDDAYLNLAADFAHNFTDGLAIGASFLAGNTAGIVSTITILLHEVPHEIGDFAILVQSGMSKKKVCKRRWFFRVYTN</sequence>
<keyword evidence="4 8" id="KW-1133">Transmembrane helix</keyword>
<feature type="transmembrane region" description="Helical" evidence="8">
    <location>
        <begin position="30"/>
        <end position="52"/>
    </location>
</feature>
<keyword evidence="2" id="KW-0813">Transport</keyword>
<dbReference type="OrthoDB" id="200954at2759"/>
<keyword evidence="10" id="KW-1185">Reference proteome</keyword>
<evidence type="ECO:0000256" key="6">
    <source>
        <dbReference type="ARBA" id="ARBA00038485"/>
    </source>
</evidence>
<keyword evidence="3 8" id="KW-0812">Transmembrane</keyword>
<reference evidence="9 10" key="1">
    <citation type="journal article" date="2017" name="Gigascience">
        <title>Draft genome of the honey bee ectoparasitic mite, Tropilaelaps mercedesae, is shaped by the parasitic life history.</title>
        <authorList>
            <person name="Dong X."/>
            <person name="Armstrong S.D."/>
            <person name="Xia D."/>
            <person name="Makepeace B.L."/>
            <person name="Darby A.C."/>
            <person name="Kadowaki T."/>
        </authorList>
    </citation>
    <scope>NUCLEOTIDE SEQUENCE [LARGE SCALE GENOMIC DNA]</scope>
    <source>
        <strain evidence="9">Wuxi-XJTLU</strain>
    </source>
</reference>
<feature type="region of interest" description="Disordered" evidence="7">
    <location>
        <begin position="146"/>
        <end position="165"/>
    </location>
</feature>
<evidence type="ECO:0000256" key="7">
    <source>
        <dbReference type="SAM" id="MobiDB-lite"/>
    </source>
</evidence>
<evidence type="ECO:0000256" key="5">
    <source>
        <dbReference type="ARBA" id="ARBA00023136"/>
    </source>
</evidence>
<protein>
    <submittedName>
        <fullName evidence="9">Zinc transporter SLC39A7-like</fullName>
    </submittedName>
</protein>
<accession>A0A1V9XLP9</accession>
<feature type="transmembrane region" description="Helical" evidence="8">
    <location>
        <begin position="64"/>
        <end position="84"/>
    </location>
</feature>
<dbReference type="GO" id="GO:0016020">
    <property type="term" value="C:membrane"/>
    <property type="evidence" value="ECO:0007669"/>
    <property type="project" value="UniProtKB-SubCell"/>
</dbReference>